<dbReference type="SUPFAM" id="SSF56112">
    <property type="entry name" value="Protein kinase-like (PK-like)"/>
    <property type="match status" value="1"/>
</dbReference>
<accession>A0A5B8MDH1</accession>
<dbReference type="PROSITE" id="PS00107">
    <property type="entry name" value="PROTEIN_KINASE_ATP"/>
    <property type="match status" value="1"/>
</dbReference>
<dbReference type="GO" id="GO:0005737">
    <property type="term" value="C:cytoplasm"/>
    <property type="evidence" value="ECO:0007669"/>
    <property type="project" value="TreeGrafter"/>
</dbReference>
<keyword evidence="4 5" id="KW-0067">ATP-binding</keyword>
<feature type="region of interest" description="Disordered" evidence="6">
    <location>
        <begin position="84"/>
        <end position="113"/>
    </location>
</feature>
<evidence type="ECO:0000313" key="9">
    <source>
        <dbReference type="Proteomes" id="UP000316726"/>
    </source>
</evidence>
<keyword evidence="2 5" id="KW-0547">Nucleotide-binding</keyword>
<dbReference type="PANTHER" id="PTHR11042">
    <property type="entry name" value="EUKARYOTIC TRANSLATION INITIATION FACTOR 2-ALPHA KINASE EIF2-ALPHA KINASE -RELATED"/>
    <property type="match status" value="1"/>
</dbReference>
<dbReference type="Proteomes" id="UP000316726">
    <property type="component" value="Chromosome 1"/>
</dbReference>
<dbReference type="EMBL" id="CP031034">
    <property type="protein sequence ID" value="QDZ18194.1"/>
    <property type="molecule type" value="Genomic_DNA"/>
</dbReference>
<dbReference type="GO" id="GO:0004713">
    <property type="term" value="F:protein tyrosine kinase activity"/>
    <property type="evidence" value="ECO:0007669"/>
    <property type="project" value="TreeGrafter"/>
</dbReference>
<protein>
    <submittedName>
        <fullName evidence="8">Serine/threonine protein kinase</fullName>
    </submittedName>
</protein>
<dbReference type="SMART" id="SM00220">
    <property type="entry name" value="S_TKc"/>
    <property type="match status" value="1"/>
</dbReference>
<feature type="compositionally biased region" description="Polar residues" evidence="6">
    <location>
        <begin position="16"/>
        <end position="26"/>
    </location>
</feature>
<evidence type="ECO:0000256" key="5">
    <source>
        <dbReference type="PROSITE-ProRule" id="PRU10141"/>
    </source>
</evidence>
<feature type="domain" description="Protein kinase" evidence="7">
    <location>
        <begin position="301"/>
        <end position="557"/>
    </location>
</feature>
<dbReference type="InterPro" id="IPR017441">
    <property type="entry name" value="Protein_kinase_ATP_BS"/>
</dbReference>
<sequence>MSQSPFKLKTIRSMFSFGSSQPSQEKGSQDRGRLSPKPIRCLGVVDPGTTVPGAPGKLQRKKRSLNLALSQVTLGSPVEGLAASSSFQQASGQQSDGAGPMESHPTAGTQNNMSVSQSQDFFCTPDFVTPNDAQLKIPAPGFNGFAGPGVPPGSLAHPPTRDFTPLGCKRPRSVFDVLMCPENRRSQLQAYSQELDGYRPPGTRVKGGGLKGIKPIPKSPLCVKNPFKGQLANIPGNVQQEDLLMKSDDEKDAEQGKGQDVFDEPQLVKRKRGGDAKRKRRKRKMFTSISGMNNGRYRSDFKEVQKLGYGSFSTVFRCIHRLDGTQYAIKHVKKNLSTSNADIAQALQEVQAYSALGPHPCLLTYHTSWIENSRLYIQLELSDCCLTDYTKQGKTFDEEELNWMLWSSLQALHHMHASGLAHMDVKPDNIHVVGNKYKIGDLGTCTKCVSEDADQPGVSPHCLYREGDARYMAPELLNDNLGHLDKSDIWSLGATAYELARKCPLPMKGDNYREIREENLAAIPSFSDTFFELITRMMRRDPAERPSAAQLMQHRIFDHMRASNHS</sequence>
<evidence type="ECO:0000256" key="6">
    <source>
        <dbReference type="SAM" id="MobiDB-lite"/>
    </source>
</evidence>
<gene>
    <name evidence="8" type="ORF">A3770_01p07120</name>
</gene>
<keyword evidence="9" id="KW-1185">Reference proteome</keyword>
<dbReference type="InterPro" id="IPR000719">
    <property type="entry name" value="Prot_kinase_dom"/>
</dbReference>
<dbReference type="InterPro" id="IPR050339">
    <property type="entry name" value="CC_SR_Kinase"/>
</dbReference>
<dbReference type="Gene3D" id="3.30.200.20">
    <property type="entry name" value="Phosphorylase Kinase, domain 1"/>
    <property type="match status" value="1"/>
</dbReference>
<dbReference type="AlphaFoldDB" id="A0A5B8MDH1"/>
<evidence type="ECO:0000256" key="2">
    <source>
        <dbReference type="ARBA" id="ARBA00022741"/>
    </source>
</evidence>
<feature type="compositionally biased region" description="Basic residues" evidence="6">
    <location>
        <begin position="268"/>
        <end position="285"/>
    </location>
</feature>
<feature type="compositionally biased region" description="Basic and acidic residues" evidence="6">
    <location>
        <begin position="248"/>
        <end position="257"/>
    </location>
</feature>
<dbReference type="PROSITE" id="PS50011">
    <property type="entry name" value="PROTEIN_KINASE_DOM"/>
    <property type="match status" value="1"/>
</dbReference>
<dbReference type="Gene3D" id="1.10.510.10">
    <property type="entry name" value="Transferase(Phosphotransferase) domain 1"/>
    <property type="match status" value="1"/>
</dbReference>
<dbReference type="InterPro" id="IPR011009">
    <property type="entry name" value="Kinase-like_dom_sf"/>
</dbReference>
<dbReference type="STRING" id="1764295.A0A5B8MDH1"/>
<dbReference type="GO" id="GO:0004674">
    <property type="term" value="F:protein serine/threonine kinase activity"/>
    <property type="evidence" value="ECO:0007669"/>
    <property type="project" value="UniProtKB-KW"/>
</dbReference>
<dbReference type="OrthoDB" id="1335080at2759"/>
<evidence type="ECO:0000256" key="1">
    <source>
        <dbReference type="ARBA" id="ARBA00022679"/>
    </source>
</evidence>
<organism evidence="8 9">
    <name type="scientific">Chloropicon primus</name>
    <dbReference type="NCBI Taxonomy" id="1764295"/>
    <lineage>
        <taxon>Eukaryota</taxon>
        <taxon>Viridiplantae</taxon>
        <taxon>Chlorophyta</taxon>
        <taxon>Chloropicophyceae</taxon>
        <taxon>Chloropicales</taxon>
        <taxon>Chloropicaceae</taxon>
        <taxon>Chloropicon</taxon>
    </lineage>
</organism>
<evidence type="ECO:0000313" key="8">
    <source>
        <dbReference type="EMBL" id="QDZ18194.1"/>
    </source>
</evidence>
<keyword evidence="3 8" id="KW-0418">Kinase</keyword>
<proteinExistence type="predicted"/>
<keyword evidence="1" id="KW-0808">Transferase</keyword>
<dbReference type="GO" id="GO:0005524">
    <property type="term" value="F:ATP binding"/>
    <property type="evidence" value="ECO:0007669"/>
    <property type="project" value="UniProtKB-UniRule"/>
</dbReference>
<dbReference type="PANTHER" id="PTHR11042:SF185">
    <property type="entry name" value="WEE1-LIKE PROTEIN KINASE"/>
    <property type="match status" value="1"/>
</dbReference>
<feature type="region of interest" description="Disordered" evidence="6">
    <location>
        <begin position="1"/>
        <end position="62"/>
    </location>
</feature>
<feature type="region of interest" description="Disordered" evidence="6">
    <location>
        <begin position="248"/>
        <end position="291"/>
    </location>
</feature>
<evidence type="ECO:0000256" key="4">
    <source>
        <dbReference type="ARBA" id="ARBA00022840"/>
    </source>
</evidence>
<feature type="compositionally biased region" description="Low complexity" evidence="6">
    <location>
        <begin position="84"/>
        <end position="99"/>
    </location>
</feature>
<evidence type="ECO:0000256" key="3">
    <source>
        <dbReference type="ARBA" id="ARBA00022777"/>
    </source>
</evidence>
<evidence type="ECO:0000259" key="7">
    <source>
        <dbReference type="PROSITE" id="PS50011"/>
    </source>
</evidence>
<reference evidence="8 9" key="1">
    <citation type="submission" date="2018-07" db="EMBL/GenBank/DDBJ databases">
        <title>The complete nuclear genome of the prasinophyte Chloropicon primus (CCMP1205).</title>
        <authorList>
            <person name="Pombert J.-F."/>
            <person name="Otis C."/>
            <person name="Turmel M."/>
            <person name="Lemieux C."/>
        </authorList>
    </citation>
    <scope>NUCLEOTIDE SEQUENCE [LARGE SCALE GENOMIC DNA]</scope>
    <source>
        <strain evidence="8 9">CCMP1205</strain>
    </source>
</reference>
<dbReference type="Pfam" id="PF00069">
    <property type="entry name" value="Pkinase"/>
    <property type="match status" value="1"/>
</dbReference>
<feature type="binding site" evidence="5">
    <location>
        <position position="330"/>
    </location>
    <ligand>
        <name>ATP</name>
        <dbReference type="ChEBI" id="CHEBI:30616"/>
    </ligand>
</feature>
<keyword evidence="8" id="KW-0723">Serine/threonine-protein kinase</keyword>
<name>A0A5B8MDH1_9CHLO</name>
<dbReference type="GO" id="GO:0005634">
    <property type="term" value="C:nucleus"/>
    <property type="evidence" value="ECO:0007669"/>
    <property type="project" value="TreeGrafter"/>
</dbReference>